<sequence>MFQQGAWQRFYVLCHSARLFHRAVTVHNFSGELVLLDAEQWRNECEHIAAQFPQPSLRDLLMPYFCLWLAGATSEE</sequence>
<dbReference type="AlphaFoldDB" id="A0AAQ4E729"/>
<dbReference type="EMBL" id="JARKHS020021054">
    <property type="protein sequence ID" value="KAK8770495.1"/>
    <property type="molecule type" value="Genomic_DNA"/>
</dbReference>
<name>A0AAQ4E729_AMBAM</name>
<reference evidence="1 2" key="1">
    <citation type="journal article" date="2023" name="Arcadia Sci">
        <title>De novo assembly of a long-read Amblyomma americanum tick genome.</title>
        <authorList>
            <person name="Chou S."/>
            <person name="Poskanzer K.E."/>
            <person name="Rollins M."/>
            <person name="Thuy-Boun P.S."/>
        </authorList>
    </citation>
    <scope>NUCLEOTIDE SEQUENCE [LARGE SCALE GENOMIC DNA]</scope>
    <source>
        <strain evidence="1">F_SG_1</strain>
        <tissue evidence="1">Salivary glands</tissue>
    </source>
</reference>
<comment type="caution">
    <text evidence="1">The sequence shown here is derived from an EMBL/GenBank/DDBJ whole genome shotgun (WGS) entry which is preliminary data.</text>
</comment>
<protein>
    <submittedName>
        <fullName evidence="1">Uncharacterized protein</fullName>
    </submittedName>
</protein>
<gene>
    <name evidence="1" type="ORF">V5799_013040</name>
</gene>
<proteinExistence type="predicted"/>
<evidence type="ECO:0000313" key="1">
    <source>
        <dbReference type="EMBL" id="KAK8770495.1"/>
    </source>
</evidence>
<organism evidence="1 2">
    <name type="scientific">Amblyomma americanum</name>
    <name type="common">Lone star tick</name>
    <dbReference type="NCBI Taxonomy" id="6943"/>
    <lineage>
        <taxon>Eukaryota</taxon>
        <taxon>Metazoa</taxon>
        <taxon>Ecdysozoa</taxon>
        <taxon>Arthropoda</taxon>
        <taxon>Chelicerata</taxon>
        <taxon>Arachnida</taxon>
        <taxon>Acari</taxon>
        <taxon>Parasitiformes</taxon>
        <taxon>Ixodida</taxon>
        <taxon>Ixodoidea</taxon>
        <taxon>Ixodidae</taxon>
        <taxon>Amblyomminae</taxon>
        <taxon>Amblyomma</taxon>
    </lineage>
</organism>
<evidence type="ECO:0000313" key="2">
    <source>
        <dbReference type="Proteomes" id="UP001321473"/>
    </source>
</evidence>
<accession>A0AAQ4E729</accession>
<keyword evidence="2" id="KW-1185">Reference proteome</keyword>
<dbReference type="Proteomes" id="UP001321473">
    <property type="component" value="Unassembled WGS sequence"/>
</dbReference>